<dbReference type="InterPro" id="IPR000757">
    <property type="entry name" value="Beta-glucanase-like"/>
</dbReference>
<name>A0ABQ3ZVM9_9ACTN</name>
<dbReference type="Proteomes" id="UP000603200">
    <property type="component" value="Unassembled WGS sequence"/>
</dbReference>
<reference evidence="2 3" key="1">
    <citation type="submission" date="2021-01" db="EMBL/GenBank/DDBJ databases">
        <title>Whole genome shotgun sequence of Actinoplanes humidus NBRC 14915.</title>
        <authorList>
            <person name="Komaki H."/>
            <person name="Tamura T."/>
        </authorList>
    </citation>
    <scope>NUCLEOTIDE SEQUENCE [LARGE SCALE GENOMIC DNA]</scope>
    <source>
        <strain evidence="2 3">NBRC 14915</strain>
    </source>
</reference>
<comment type="caution">
    <text evidence="2">The sequence shown here is derived from an EMBL/GenBank/DDBJ whole genome shotgun (WGS) entry which is preliminary data.</text>
</comment>
<dbReference type="Pfam" id="PF00722">
    <property type="entry name" value="Glyco_hydro_16"/>
    <property type="match status" value="1"/>
</dbReference>
<protein>
    <recommendedName>
        <fullName evidence="1">GH16 domain-containing protein</fullName>
    </recommendedName>
</protein>
<accession>A0ABQ3ZVM9</accession>
<dbReference type="PROSITE" id="PS51762">
    <property type="entry name" value="GH16_2"/>
    <property type="match status" value="1"/>
</dbReference>
<evidence type="ECO:0000313" key="2">
    <source>
        <dbReference type="EMBL" id="GIE22618.1"/>
    </source>
</evidence>
<dbReference type="EMBL" id="BOMN01000081">
    <property type="protein sequence ID" value="GIE22618.1"/>
    <property type="molecule type" value="Genomic_DNA"/>
</dbReference>
<sequence length="296" mass="32721">MGNELTPAEDSSSSHHWARLALAVGLFCGAALIGGVQPAAAAVQPKDPLGDVLSIFDPSGQPMPTGDVPGWTQVFADDFRTTVSLGDFPDLVSDKWGAYGDGWKDTTGNGINFPSKVVSVANGVMDFHLRSEQGQRLVSAPVPKIPEPENGPQPYGRYVVRFRADPMPGYKIAWLLWPDSNVWEEGEIDFPEGDLDSDIWAFMHFRDSPKEQDWFNTKSAFKGWHTAEIEWTPNLVQFTLDDKIVGRSTDPSRIPDTPMHWVLQTESNSTTTSSILQVSGHVKIDWVTAYRMADTK</sequence>
<evidence type="ECO:0000313" key="3">
    <source>
        <dbReference type="Proteomes" id="UP000603200"/>
    </source>
</evidence>
<dbReference type="CDD" id="cd00413">
    <property type="entry name" value="Glyco_hydrolase_16"/>
    <property type="match status" value="1"/>
</dbReference>
<gene>
    <name evidence="2" type="ORF">Ahu01nite_057200</name>
</gene>
<dbReference type="InterPro" id="IPR013320">
    <property type="entry name" value="ConA-like_dom_sf"/>
</dbReference>
<dbReference type="SUPFAM" id="SSF49899">
    <property type="entry name" value="Concanavalin A-like lectins/glucanases"/>
    <property type="match status" value="1"/>
</dbReference>
<feature type="domain" description="GH16" evidence="1">
    <location>
        <begin position="56"/>
        <end position="295"/>
    </location>
</feature>
<evidence type="ECO:0000259" key="1">
    <source>
        <dbReference type="PROSITE" id="PS51762"/>
    </source>
</evidence>
<organism evidence="2 3">
    <name type="scientific">Winogradskya humida</name>
    <dbReference type="NCBI Taxonomy" id="113566"/>
    <lineage>
        <taxon>Bacteria</taxon>
        <taxon>Bacillati</taxon>
        <taxon>Actinomycetota</taxon>
        <taxon>Actinomycetes</taxon>
        <taxon>Micromonosporales</taxon>
        <taxon>Micromonosporaceae</taxon>
        <taxon>Winogradskya</taxon>
    </lineage>
</organism>
<dbReference type="Gene3D" id="2.60.120.200">
    <property type="match status" value="1"/>
</dbReference>
<proteinExistence type="predicted"/>
<keyword evidence="3" id="KW-1185">Reference proteome</keyword>
<dbReference type="RefSeq" id="WP_203839707.1">
    <property type="nucleotide sequence ID" value="NZ_BAAATV010000011.1"/>
</dbReference>